<dbReference type="AlphaFoldDB" id="A0A2Z4ZKC7"/>
<protein>
    <submittedName>
        <fullName evidence="1">Phage tail protein I</fullName>
    </submittedName>
</protein>
<keyword evidence="2" id="KW-1185">Reference proteome</keyword>
<accession>A0A2Z4ZKC7</accession>
<dbReference type="InterPro" id="IPR006521">
    <property type="entry name" value="Tail_protein_I"/>
</dbReference>
<dbReference type="Pfam" id="PF09684">
    <property type="entry name" value="Tail_P2_I"/>
    <property type="match status" value="1"/>
</dbReference>
<sequence>MADAPLLPSNSTPLERQAAQALAQIQRVPIPLRTLYNPDLCPLPLLPYLAWAFSVDRWDSKWTEAAKRAAIRSAYYIHSRKGTIGSLRRVVEPLGYLIEIIEWWQTVPVGPRATFRLKVGVLDTGITEEMYQELTWLIDDARPLTRHLTGLAISLETTGSVHIGACITEGDEIDIYPPTQRDIEVTGYIHQGGREHQIDTMDIYP</sequence>
<dbReference type="EMBL" id="CP022202">
    <property type="protein sequence ID" value="AXA60403.1"/>
    <property type="molecule type" value="Genomic_DNA"/>
</dbReference>
<dbReference type="NCBIfam" id="TIGR01634">
    <property type="entry name" value="tail_P2_I"/>
    <property type="match status" value="1"/>
</dbReference>
<dbReference type="RefSeq" id="WP_208667021.1">
    <property type="nucleotide sequence ID" value="NZ_CP022201.1"/>
</dbReference>
<gene>
    <name evidence="1" type="ORF">CEQ51_10110</name>
</gene>
<proteinExistence type="predicted"/>
<name>A0A2Z4ZKC7_9PSED</name>
<evidence type="ECO:0000313" key="1">
    <source>
        <dbReference type="EMBL" id="AXA60403.1"/>
    </source>
</evidence>
<dbReference type="KEGG" id="pthv:CE140_10270"/>
<reference evidence="2" key="1">
    <citation type="journal article" date="2021" name="Front. Microbiol.">
        <title>Genomic Analysis of the 1-Aminocyclopropane-1-Carboxylate Deaminase-Producing Pseudomonas thivervalensis SC5 Reveals Its Multifaceted Roles in Soil and in Beneficial Interactions With Plants.</title>
        <authorList>
            <person name="Nascimento F.X."/>
            <person name="Uron P."/>
            <person name="Glick B.R."/>
            <person name="Giachini A."/>
            <person name="Rossi M.J."/>
        </authorList>
    </citation>
    <scope>NUCLEOTIDE SEQUENCE [LARGE SCALE GENOMIC DNA]</scope>
    <source>
        <strain evidence="2">PLM3</strain>
    </source>
</reference>
<organism evidence="1 2">
    <name type="scientific">Pseudomonas thivervalensis</name>
    <dbReference type="NCBI Taxonomy" id="86265"/>
    <lineage>
        <taxon>Bacteria</taxon>
        <taxon>Pseudomonadati</taxon>
        <taxon>Pseudomonadota</taxon>
        <taxon>Gammaproteobacteria</taxon>
        <taxon>Pseudomonadales</taxon>
        <taxon>Pseudomonadaceae</taxon>
        <taxon>Pseudomonas</taxon>
    </lineage>
</organism>
<evidence type="ECO:0000313" key="2">
    <source>
        <dbReference type="Proteomes" id="UP000251666"/>
    </source>
</evidence>
<dbReference type="Proteomes" id="UP000251666">
    <property type="component" value="Chromosome"/>
</dbReference>